<evidence type="ECO:0000256" key="2">
    <source>
        <dbReference type="ARBA" id="ARBA00022827"/>
    </source>
</evidence>
<accession>A0A5M3MFJ6</accession>
<evidence type="ECO:0000256" key="3">
    <source>
        <dbReference type="ARBA" id="ARBA00023002"/>
    </source>
</evidence>
<proteinExistence type="predicted"/>
<dbReference type="OrthoDB" id="2690153at2759"/>
<keyword evidence="7" id="KW-1185">Reference proteome</keyword>
<dbReference type="GO" id="GO:0071949">
    <property type="term" value="F:FAD binding"/>
    <property type="evidence" value="ECO:0007669"/>
    <property type="project" value="InterPro"/>
</dbReference>
<comment type="caution">
    <text evidence="6">The sequence shown here is derived from an EMBL/GenBank/DDBJ whole genome shotgun (WGS) entry which is preliminary data.</text>
</comment>
<evidence type="ECO:0000259" key="5">
    <source>
        <dbReference type="Pfam" id="PF01494"/>
    </source>
</evidence>
<dbReference type="InterPro" id="IPR002938">
    <property type="entry name" value="FAD-bd"/>
</dbReference>
<protein>
    <recommendedName>
        <fullName evidence="5">FAD-binding domain-containing protein</fullName>
    </recommendedName>
</protein>
<feature type="domain" description="FAD-binding" evidence="5">
    <location>
        <begin position="19"/>
        <end position="127"/>
    </location>
</feature>
<evidence type="ECO:0000313" key="7">
    <source>
        <dbReference type="Proteomes" id="UP000053558"/>
    </source>
</evidence>
<dbReference type="Pfam" id="PF01494">
    <property type="entry name" value="FAD_binding_3"/>
    <property type="match status" value="1"/>
</dbReference>
<dbReference type="Gene3D" id="3.50.50.60">
    <property type="entry name" value="FAD/NAD(P)-binding domain"/>
    <property type="match status" value="1"/>
</dbReference>
<gene>
    <name evidence="6" type="ORF">CONPUDRAFT_167714</name>
</gene>
<dbReference type="GO" id="GO:0016491">
    <property type="term" value="F:oxidoreductase activity"/>
    <property type="evidence" value="ECO:0007669"/>
    <property type="project" value="UniProtKB-KW"/>
</dbReference>
<dbReference type="AlphaFoldDB" id="A0A5M3MFJ6"/>
<sequence>MFRRRSSATPTRLAHSKLPAFHPGSRGPGLQPRTHEIISAAQPPTLFRSYKPGTMEPDKGIVMGKTHAPTPHFPYAGRVVLGQHRTEHILRKHIAKYNVHVELGIELRSFEQNGDYVTAQLVKKQQDGE</sequence>
<evidence type="ECO:0000313" key="6">
    <source>
        <dbReference type="EMBL" id="EIW77554.1"/>
    </source>
</evidence>
<reference evidence="7" key="1">
    <citation type="journal article" date="2012" name="Science">
        <title>The Paleozoic origin of enzymatic lignin decomposition reconstructed from 31 fungal genomes.</title>
        <authorList>
            <person name="Floudas D."/>
            <person name="Binder M."/>
            <person name="Riley R."/>
            <person name="Barry K."/>
            <person name="Blanchette R.A."/>
            <person name="Henrissat B."/>
            <person name="Martinez A.T."/>
            <person name="Otillar R."/>
            <person name="Spatafora J.W."/>
            <person name="Yadav J.S."/>
            <person name="Aerts A."/>
            <person name="Benoit I."/>
            <person name="Boyd A."/>
            <person name="Carlson A."/>
            <person name="Copeland A."/>
            <person name="Coutinho P.M."/>
            <person name="de Vries R.P."/>
            <person name="Ferreira P."/>
            <person name="Findley K."/>
            <person name="Foster B."/>
            <person name="Gaskell J."/>
            <person name="Glotzer D."/>
            <person name="Gorecki P."/>
            <person name="Heitman J."/>
            <person name="Hesse C."/>
            <person name="Hori C."/>
            <person name="Igarashi K."/>
            <person name="Jurgens J.A."/>
            <person name="Kallen N."/>
            <person name="Kersten P."/>
            <person name="Kohler A."/>
            <person name="Kuees U."/>
            <person name="Kumar T.K.A."/>
            <person name="Kuo A."/>
            <person name="LaButti K."/>
            <person name="Larrondo L.F."/>
            <person name="Lindquist E."/>
            <person name="Ling A."/>
            <person name="Lombard V."/>
            <person name="Lucas S."/>
            <person name="Lundell T."/>
            <person name="Martin R."/>
            <person name="McLaughlin D.J."/>
            <person name="Morgenstern I."/>
            <person name="Morin E."/>
            <person name="Murat C."/>
            <person name="Nagy L.G."/>
            <person name="Nolan M."/>
            <person name="Ohm R.A."/>
            <person name="Patyshakuliyeva A."/>
            <person name="Rokas A."/>
            <person name="Ruiz-Duenas F.J."/>
            <person name="Sabat G."/>
            <person name="Salamov A."/>
            <person name="Samejima M."/>
            <person name="Schmutz J."/>
            <person name="Slot J.C."/>
            <person name="St John F."/>
            <person name="Stenlid J."/>
            <person name="Sun H."/>
            <person name="Sun S."/>
            <person name="Syed K."/>
            <person name="Tsang A."/>
            <person name="Wiebenga A."/>
            <person name="Young D."/>
            <person name="Pisabarro A."/>
            <person name="Eastwood D.C."/>
            <person name="Martin F."/>
            <person name="Cullen D."/>
            <person name="Grigoriev I.V."/>
            <person name="Hibbett D.S."/>
        </authorList>
    </citation>
    <scope>NUCLEOTIDE SEQUENCE [LARGE SCALE GENOMIC DNA]</scope>
    <source>
        <strain evidence="7">RWD-64-598 SS2</strain>
    </source>
</reference>
<keyword evidence="1" id="KW-0285">Flavoprotein</keyword>
<dbReference type="KEGG" id="cput:CONPUDRAFT_167714"/>
<dbReference type="Proteomes" id="UP000053558">
    <property type="component" value="Unassembled WGS sequence"/>
</dbReference>
<evidence type="ECO:0000256" key="4">
    <source>
        <dbReference type="SAM" id="MobiDB-lite"/>
    </source>
</evidence>
<dbReference type="GeneID" id="19205837"/>
<dbReference type="SUPFAM" id="SSF51905">
    <property type="entry name" value="FAD/NAD(P)-binding domain"/>
    <property type="match status" value="1"/>
</dbReference>
<dbReference type="EMBL" id="JH711583">
    <property type="protein sequence ID" value="EIW77554.1"/>
    <property type="molecule type" value="Genomic_DNA"/>
</dbReference>
<feature type="region of interest" description="Disordered" evidence="4">
    <location>
        <begin position="1"/>
        <end position="34"/>
    </location>
</feature>
<keyword evidence="2" id="KW-0274">FAD</keyword>
<name>A0A5M3MFJ6_CONPW</name>
<dbReference type="InterPro" id="IPR036188">
    <property type="entry name" value="FAD/NAD-bd_sf"/>
</dbReference>
<keyword evidence="3" id="KW-0560">Oxidoreductase</keyword>
<dbReference type="RefSeq" id="XP_007771971.1">
    <property type="nucleotide sequence ID" value="XM_007773781.1"/>
</dbReference>
<feature type="region of interest" description="Disordered" evidence="4">
    <location>
        <begin position="46"/>
        <end position="67"/>
    </location>
</feature>
<evidence type="ECO:0000256" key="1">
    <source>
        <dbReference type="ARBA" id="ARBA00022630"/>
    </source>
</evidence>
<organism evidence="6 7">
    <name type="scientific">Coniophora puteana (strain RWD-64-598)</name>
    <name type="common">Brown rot fungus</name>
    <dbReference type="NCBI Taxonomy" id="741705"/>
    <lineage>
        <taxon>Eukaryota</taxon>
        <taxon>Fungi</taxon>
        <taxon>Dikarya</taxon>
        <taxon>Basidiomycota</taxon>
        <taxon>Agaricomycotina</taxon>
        <taxon>Agaricomycetes</taxon>
        <taxon>Agaricomycetidae</taxon>
        <taxon>Boletales</taxon>
        <taxon>Coniophorineae</taxon>
        <taxon>Coniophoraceae</taxon>
        <taxon>Coniophora</taxon>
    </lineage>
</organism>